<name>A0AAV2HFR1_LYMST</name>
<dbReference type="Proteomes" id="UP001497497">
    <property type="component" value="Unassembled WGS sequence"/>
</dbReference>
<evidence type="ECO:0000256" key="2">
    <source>
        <dbReference type="ARBA" id="ARBA00022771"/>
    </source>
</evidence>
<evidence type="ECO:0000259" key="5">
    <source>
        <dbReference type="PROSITE" id="PS50865"/>
    </source>
</evidence>
<dbReference type="AlphaFoldDB" id="A0AAV2HFR1"/>
<dbReference type="EMBL" id="CAXITT010000123">
    <property type="protein sequence ID" value="CAL1532700.1"/>
    <property type="molecule type" value="Genomic_DNA"/>
</dbReference>
<dbReference type="Pfam" id="PF01753">
    <property type="entry name" value="zf-MYND"/>
    <property type="match status" value="1"/>
</dbReference>
<keyword evidence="7" id="KW-1185">Reference proteome</keyword>
<evidence type="ECO:0000256" key="3">
    <source>
        <dbReference type="ARBA" id="ARBA00022833"/>
    </source>
</evidence>
<feature type="domain" description="MYND-type" evidence="5">
    <location>
        <begin position="20"/>
        <end position="58"/>
    </location>
</feature>
<organism evidence="6 7">
    <name type="scientific">Lymnaea stagnalis</name>
    <name type="common">Great pond snail</name>
    <name type="synonym">Helix stagnalis</name>
    <dbReference type="NCBI Taxonomy" id="6523"/>
    <lineage>
        <taxon>Eukaryota</taxon>
        <taxon>Metazoa</taxon>
        <taxon>Spiralia</taxon>
        <taxon>Lophotrochozoa</taxon>
        <taxon>Mollusca</taxon>
        <taxon>Gastropoda</taxon>
        <taxon>Heterobranchia</taxon>
        <taxon>Euthyneura</taxon>
        <taxon>Panpulmonata</taxon>
        <taxon>Hygrophila</taxon>
        <taxon>Lymnaeoidea</taxon>
        <taxon>Lymnaeidae</taxon>
        <taxon>Lymnaea</taxon>
    </lineage>
</organism>
<keyword evidence="3" id="KW-0862">Zinc</keyword>
<keyword evidence="1" id="KW-0479">Metal-binding</keyword>
<evidence type="ECO:0000256" key="1">
    <source>
        <dbReference type="ARBA" id="ARBA00022723"/>
    </source>
</evidence>
<dbReference type="PROSITE" id="PS01360">
    <property type="entry name" value="ZF_MYND_1"/>
    <property type="match status" value="1"/>
</dbReference>
<gene>
    <name evidence="6" type="ORF">GSLYS_00006718001</name>
</gene>
<proteinExistence type="predicted"/>
<reference evidence="6 7" key="1">
    <citation type="submission" date="2024-04" db="EMBL/GenBank/DDBJ databases">
        <authorList>
            <consortium name="Genoscope - CEA"/>
            <person name="William W."/>
        </authorList>
    </citation>
    <scope>NUCLEOTIDE SEQUENCE [LARGE SCALE GENOMIC DNA]</scope>
</reference>
<dbReference type="PROSITE" id="PS50865">
    <property type="entry name" value="ZF_MYND_2"/>
    <property type="match status" value="1"/>
</dbReference>
<dbReference type="Gene3D" id="6.10.140.2220">
    <property type="match status" value="1"/>
</dbReference>
<evidence type="ECO:0000313" key="6">
    <source>
        <dbReference type="EMBL" id="CAL1532700.1"/>
    </source>
</evidence>
<protein>
    <recommendedName>
        <fullName evidence="5">MYND-type domain-containing protein</fullName>
    </recommendedName>
</protein>
<evidence type="ECO:0000256" key="4">
    <source>
        <dbReference type="PROSITE-ProRule" id="PRU00134"/>
    </source>
</evidence>
<keyword evidence="2 4" id="KW-0863">Zinc-finger</keyword>
<dbReference type="SUPFAM" id="SSF144232">
    <property type="entry name" value="HIT/MYND zinc finger-like"/>
    <property type="match status" value="1"/>
</dbReference>
<dbReference type="InterPro" id="IPR002893">
    <property type="entry name" value="Znf_MYND"/>
</dbReference>
<dbReference type="GO" id="GO:0008270">
    <property type="term" value="F:zinc ion binding"/>
    <property type="evidence" value="ECO:0007669"/>
    <property type="project" value="UniProtKB-KW"/>
</dbReference>
<evidence type="ECO:0000313" key="7">
    <source>
        <dbReference type="Proteomes" id="UP001497497"/>
    </source>
</evidence>
<comment type="caution">
    <text evidence="6">The sequence shown here is derived from an EMBL/GenBank/DDBJ whole genome shotgun (WGS) entry which is preliminary data.</text>
</comment>
<sequence>MATLPTEFPATRQGARVTSCTGCSNENAELKRCTRCLLAAYCNRECQRKDFRRHKTTCGEIVKFNAARDKIDPVYLRNPFFMGVSYCIGSLPETSHFNFLGQRLIVVVEIIGRVLYENSSTVKVRDVTNQFTHIIFKFKDTDEMAGLEYKLRLGTYVAILQAPLRISSYVNKTTDILIESLSQIYFIP</sequence>
<accession>A0AAV2HFR1</accession>